<sequence>MFPYYIARTWVFQPPSSLFKKFKKHFLATIAYGPGFVKIKSKTKPDQMVTLQVCDVKRPEMGGNSGVVYLRNNKTKGPWNWVEIKVRSLND</sequence>
<dbReference type="Proteomes" id="UP000005239">
    <property type="component" value="Unassembled WGS sequence"/>
</dbReference>
<evidence type="ECO:0000313" key="1">
    <source>
        <dbReference type="EnsemblMetazoa" id="PPA36711.1"/>
    </source>
</evidence>
<keyword evidence="2" id="KW-1185">Reference proteome</keyword>
<reference evidence="2" key="1">
    <citation type="journal article" date="2008" name="Nat. Genet.">
        <title>The Pristionchus pacificus genome provides a unique perspective on nematode lifestyle and parasitism.</title>
        <authorList>
            <person name="Dieterich C."/>
            <person name="Clifton S.W."/>
            <person name="Schuster L.N."/>
            <person name="Chinwalla A."/>
            <person name="Delehaunty K."/>
            <person name="Dinkelacker I."/>
            <person name="Fulton L."/>
            <person name="Fulton R."/>
            <person name="Godfrey J."/>
            <person name="Minx P."/>
            <person name="Mitreva M."/>
            <person name="Roeseler W."/>
            <person name="Tian H."/>
            <person name="Witte H."/>
            <person name="Yang S.P."/>
            <person name="Wilson R.K."/>
            <person name="Sommer R.J."/>
        </authorList>
    </citation>
    <scope>NUCLEOTIDE SEQUENCE [LARGE SCALE GENOMIC DNA]</scope>
    <source>
        <strain evidence="2">PS312</strain>
    </source>
</reference>
<accession>A0A8R1US15</accession>
<proteinExistence type="predicted"/>
<name>A0A2A6BPP0_PRIPA</name>
<accession>A0A2A6BPP0</accession>
<protein>
    <submittedName>
        <fullName evidence="1">Uncharacterized protein</fullName>
    </submittedName>
</protein>
<dbReference type="AlphaFoldDB" id="A0A2A6BPP0"/>
<gene>
    <name evidence="1" type="primary">WBGene00275080</name>
</gene>
<organism evidence="1 2">
    <name type="scientific">Pristionchus pacificus</name>
    <name type="common">Parasitic nematode worm</name>
    <dbReference type="NCBI Taxonomy" id="54126"/>
    <lineage>
        <taxon>Eukaryota</taxon>
        <taxon>Metazoa</taxon>
        <taxon>Ecdysozoa</taxon>
        <taxon>Nematoda</taxon>
        <taxon>Chromadorea</taxon>
        <taxon>Rhabditida</taxon>
        <taxon>Rhabditina</taxon>
        <taxon>Diplogasteromorpha</taxon>
        <taxon>Diplogasteroidea</taxon>
        <taxon>Neodiplogasteridae</taxon>
        <taxon>Pristionchus</taxon>
    </lineage>
</organism>
<evidence type="ECO:0000313" key="2">
    <source>
        <dbReference type="Proteomes" id="UP000005239"/>
    </source>
</evidence>
<dbReference type="EnsemblMetazoa" id="PPA36711.1">
    <property type="protein sequence ID" value="PPA36711.1"/>
    <property type="gene ID" value="WBGene00275080"/>
</dbReference>
<reference evidence="1" key="2">
    <citation type="submission" date="2022-06" db="UniProtKB">
        <authorList>
            <consortium name="EnsemblMetazoa"/>
        </authorList>
    </citation>
    <scope>IDENTIFICATION</scope>
    <source>
        <strain evidence="1">PS312</strain>
    </source>
</reference>